<organism evidence="2 3">
    <name type="scientific">Hibiscus sabdariffa</name>
    <name type="common">roselle</name>
    <dbReference type="NCBI Taxonomy" id="183260"/>
    <lineage>
        <taxon>Eukaryota</taxon>
        <taxon>Viridiplantae</taxon>
        <taxon>Streptophyta</taxon>
        <taxon>Embryophyta</taxon>
        <taxon>Tracheophyta</taxon>
        <taxon>Spermatophyta</taxon>
        <taxon>Magnoliopsida</taxon>
        <taxon>eudicotyledons</taxon>
        <taxon>Gunneridae</taxon>
        <taxon>Pentapetalae</taxon>
        <taxon>rosids</taxon>
        <taxon>malvids</taxon>
        <taxon>Malvales</taxon>
        <taxon>Malvaceae</taxon>
        <taxon>Malvoideae</taxon>
        <taxon>Hibiscus</taxon>
    </lineage>
</organism>
<protein>
    <submittedName>
        <fullName evidence="2">Uncharacterized protein</fullName>
    </submittedName>
</protein>
<gene>
    <name evidence="2" type="ORF">V6N12_040909</name>
</gene>
<sequence>MDHKLVEHPKGKADPNLSDLIALVISVAFEYPLGEKGVQESGKLFQEELNKSAVGSGQVSSWASAKSKQPFLARAGGEAAKAEAEGVEKEQSWWFQEKKGSVFPVKKKLVKTMMVEYIAKSFSIKMGGSSNTSPSKSSKPSIFPHP</sequence>
<dbReference type="Proteomes" id="UP001472677">
    <property type="component" value="Unassembled WGS sequence"/>
</dbReference>
<evidence type="ECO:0000313" key="2">
    <source>
        <dbReference type="EMBL" id="KAK8552308.1"/>
    </source>
</evidence>
<feature type="compositionally biased region" description="Low complexity" evidence="1">
    <location>
        <begin position="129"/>
        <end position="146"/>
    </location>
</feature>
<reference evidence="2 3" key="1">
    <citation type="journal article" date="2024" name="G3 (Bethesda)">
        <title>Genome assembly of Hibiscus sabdariffa L. provides insights into metabolisms of medicinal natural products.</title>
        <authorList>
            <person name="Kim T."/>
        </authorList>
    </citation>
    <scope>NUCLEOTIDE SEQUENCE [LARGE SCALE GENOMIC DNA]</scope>
    <source>
        <strain evidence="2">TK-2024</strain>
        <tissue evidence="2">Old leaves</tissue>
    </source>
</reference>
<proteinExistence type="predicted"/>
<evidence type="ECO:0000313" key="3">
    <source>
        <dbReference type="Proteomes" id="UP001472677"/>
    </source>
</evidence>
<dbReference type="EMBL" id="JBBPBM010000020">
    <property type="protein sequence ID" value="KAK8552308.1"/>
    <property type="molecule type" value="Genomic_DNA"/>
</dbReference>
<comment type="caution">
    <text evidence="2">The sequence shown here is derived from an EMBL/GenBank/DDBJ whole genome shotgun (WGS) entry which is preliminary data.</text>
</comment>
<accession>A0ABR2E724</accession>
<name>A0ABR2E724_9ROSI</name>
<keyword evidence="3" id="KW-1185">Reference proteome</keyword>
<evidence type="ECO:0000256" key="1">
    <source>
        <dbReference type="SAM" id="MobiDB-lite"/>
    </source>
</evidence>
<feature type="region of interest" description="Disordered" evidence="1">
    <location>
        <begin position="125"/>
        <end position="146"/>
    </location>
</feature>